<feature type="region of interest" description="Disordered" evidence="5">
    <location>
        <begin position="49"/>
        <end position="102"/>
    </location>
</feature>
<evidence type="ECO:0008006" key="8">
    <source>
        <dbReference type="Google" id="ProtNLM"/>
    </source>
</evidence>
<evidence type="ECO:0000256" key="4">
    <source>
        <dbReference type="ARBA" id="ARBA00023242"/>
    </source>
</evidence>
<organism evidence="6 7">
    <name type="scientific">Paramormyrops kingsleyae</name>
    <dbReference type="NCBI Taxonomy" id="1676925"/>
    <lineage>
        <taxon>Eukaryota</taxon>
        <taxon>Metazoa</taxon>
        <taxon>Chordata</taxon>
        <taxon>Craniata</taxon>
        <taxon>Vertebrata</taxon>
        <taxon>Euteleostomi</taxon>
        <taxon>Actinopterygii</taxon>
        <taxon>Neopterygii</taxon>
        <taxon>Teleostei</taxon>
        <taxon>Osteoglossocephala</taxon>
        <taxon>Osteoglossomorpha</taxon>
        <taxon>Osteoglossiformes</taxon>
        <taxon>Mormyridae</taxon>
        <taxon>Paramormyrops</taxon>
    </lineage>
</organism>
<evidence type="ECO:0000313" key="6">
    <source>
        <dbReference type="Ensembl" id="ENSPKIP00000012512.1"/>
    </source>
</evidence>
<dbReference type="AlphaFoldDB" id="A0A3B3R178"/>
<keyword evidence="4" id="KW-0539">Nucleus</keyword>
<dbReference type="Ensembl" id="ENSPKIT00000036909.1">
    <property type="protein sequence ID" value="ENSPKIP00000012512.1"/>
    <property type="gene ID" value="ENSPKIG00000000274.1"/>
</dbReference>
<dbReference type="InterPro" id="IPR000079">
    <property type="entry name" value="HMGN_fam"/>
</dbReference>
<evidence type="ECO:0000256" key="1">
    <source>
        <dbReference type="ARBA" id="ARBA00004123"/>
    </source>
</evidence>
<dbReference type="Pfam" id="PF01101">
    <property type="entry name" value="HMG14_17"/>
    <property type="match status" value="1"/>
</dbReference>
<keyword evidence="7" id="KW-1185">Reference proteome</keyword>
<dbReference type="Proteomes" id="UP000261540">
    <property type="component" value="Unplaced"/>
</dbReference>
<sequence length="102" mass="10847">MVGFSVPRPLRCSVTDTFLFPSILQPRRSARLLAVSTLLLFCHASSHDCASLKPTAPKPAPKPKKAAPKKAPKGKKGKDNPAENGDAKIDQAQKVEAAGDTK</sequence>
<dbReference type="STRING" id="1676925.ENSPKIP00000012512"/>
<reference evidence="6" key="1">
    <citation type="submission" date="2025-08" db="UniProtKB">
        <authorList>
            <consortium name="Ensembl"/>
        </authorList>
    </citation>
    <scope>IDENTIFICATION</scope>
</reference>
<dbReference type="SMART" id="SM00527">
    <property type="entry name" value="HMG17"/>
    <property type="match status" value="1"/>
</dbReference>
<dbReference type="PRINTS" id="PR00925">
    <property type="entry name" value="NONHISHMG17"/>
</dbReference>
<protein>
    <recommendedName>
        <fullName evidence="8">High mobility group nucleosomal binding domain 2</fullName>
    </recommendedName>
</protein>
<keyword evidence="3" id="KW-0238">DNA-binding</keyword>
<dbReference type="GO" id="GO:0000785">
    <property type="term" value="C:chromatin"/>
    <property type="evidence" value="ECO:0007669"/>
    <property type="project" value="InterPro"/>
</dbReference>
<feature type="compositionally biased region" description="Basic residues" evidence="5">
    <location>
        <begin position="61"/>
        <end position="76"/>
    </location>
</feature>
<evidence type="ECO:0000313" key="7">
    <source>
        <dbReference type="Proteomes" id="UP000261540"/>
    </source>
</evidence>
<evidence type="ECO:0000256" key="3">
    <source>
        <dbReference type="ARBA" id="ARBA00023125"/>
    </source>
</evidence>
<comment type="similarity">
    <text evidence="2">Belongs to the HMGN family.</text>
</comment>
<reference evidence="6" key="2">
    <citation type="submission" date="2025-09" db="UniProtKB">
        <authorList>
            <consortium name="Ensembl"/>
        </authorList>
    </citation>
    <scope>IDENTIFICATION</scope>
</reference>
<comment type="subcellular location">
    <subcellularLocation>
        <location evidence="1">Nucleus</location>
    </subcellularLocation>
</comment>
<dbReference type="GO" id="GO:0031492">
    <property type="term" value="F:nucleosomal DNA binding"/>
    <property type="evidence" value="ECO:0007669"/>
    <property type="project" value="InterPro"/>
</dbReference>
<proteinExistence type="inferred from homology"/>
<evidence type="ECO:0000256" key="5">
    <source>
        <dbReference type="SAM" id="MobiDB-lite"/>
    </source>
</evidence>
<accession>A0A3B3R178</accession>
<feature type="compositionally biased region" description="Basic and acidic residues" evidence="5">
    <location>
        <begin position="77"/>
        <end position="102"/>
    </location>
</feature>
<evidence type="ECO:0000256" key="2">
    <source>
        <dbReference type="ARBA" id="ARBA00007696"/>
    </source>
</evidence>
<name>A0A3B3R178_9TELE</name>
<dbReference type="GO" id="GO:0005634">
    <property type="term" value="C:nucleus"/>
    <property type="evidence" value="ECO:0007669"/>
    <property type="project" value="UniProtKB-SubCell"/>
</dbReference>